<protein>
    <recommendedName>
        <fullName evidence="4">Ubiquitin-like domain-containing protein</fullName>
    </recommendedName>
</protein>
<reference evidence="2 3" key="1">
    <citation type="journal article" date="2023" name="G3 (Bethesda)">
        <title>A chromosome-level genome assembly of Zasmidium syzygii isolated from banana leaves.</title>
        <authorList>
            <person name="van Westerhoven A.C."/>
            <person name="Mehrabi R."/>
            <person name="Talebi R."/>
            <person name="Steentjes M.B.F."/>
            <person name="Corcolon B."/>
            <person name="Chong P.A."/>
            <person name="Kema G.H.J."/>
            <person name="Seidl M.F."/>
        </authorList>
    </citation>
    <scope>NUCLEOTIDE SEQUENCE [LARGE SCALE GENOMIC DNA]</scope>
    <source>
        <strain evidence="2 3">P124</strain>
    </source>
</reference>
<organism evidence="2 3">
    <name type="scientific">Zasmidium cellare</name>
    <name type="common">Wine cellar mold</name>
    <name type="synonym">Racodium cellare</name>
    <dbReference type="NCBI Taxonomy" id="395010"/>
    <lineage>
        <taxon>Eukaryota</taxon>
        <taxon>Fungi</taxon>
        <taxon>Dikarya</taxon>
        <taxon>Ascomycota</taxon>
        <taxon>Pezizomycotina</taxon>
        <taxon>Dothideomycetes</taxon>
        <taxon>Dothideomycetidae</taxon>
        <taxon>Mycosphaerellales</taxon>
        <taxon>Mycosphaerellaceae</taxon>
        <taxon>Zasmidium</taxon>
    </lineage>
</organism>
<evidence type="ECO:0000313" key="2">
    <source>
        <dbReference type="EMBL" id="KAK4498385.1"/>
    </source>
</evidence>
<evidence type="ECO:0000313" key="3">
    <source>
        <dbReference type="Proteomes" id="UP001305779"/>
    </source>
</evidence>
<dbReference type="Proteomes" id="UP001305779">
    <property type="component" value="Unassembled WGS sequence"/>
</dbReference>
<feature type="compositionally biased region" description="Low complexity" evidence="1">
    <location>
        <begin position="329"/>
        <end position="342"/>
    </location>
</feature>
<gene>
    <name evidence="2" type="ORF">PRZ48_011043</name>
</gene>
<feature type="region of interest" description="Disordered" evidence="1">
    <location>
        <begin position="304"/>
        <end position="353"/>
    </location>
</feature>
<dbReference type="SUPFAM" id="SSF54236">
    <property type="entry name" value="Ubiquitin-like"/>
    <property type="match status" value="1"/>
</dbReference>
<evidence type="ECO:0008006" key="4">
    <source>
        <dbReference type="Google" id="ProtNLM"/>
    </source>
</evidence>
<keyword evidence="3" id="KW-1185">Reference proteome</keyword>
<sequence length="353" mass="38440">MSINVTITLPLPTATAIQQGDFDKAYLSQLVLDAVKALPLLGGPSFSQDPNSFPNDGALTPPALSTYDPDVLTVRDGYTSRATSPPVYTPNPTEYEVSAAASSSRTVVQDVEAVRYPDRESFKVDKFPVTVVHEGKGVWPIHVTSATTGAELGVLIEEKSGVEVGRQRVKFGESALEMEKTLFASGIRRHRQLHLIQLSGLVFLDSDLDFWIHVKGCVSEKKVPVHARLSTTTTEVGIALFEHFAPHASFGRRQVNFKGQSVFGVHEKVRTMEETAADLLHATTEPQPAEETGLGTHFTNTFSKEHKENAPNQPPEVKLKDTNSGMTTAQLQQAAADAQQADPNILKNMKIGK</sequence>
<dbReference type="CDD" id="cd17039">
    <property type="entry name" value="Ubl_ubiquitin_like"/>
    <property type="match status" value="1"/>
</dbReference>
<dbReference type="Gene3D" id="3.10.20.90">
    <property type="entry name" value="Phosphatidylinositol 3-kinase Catalytic Subunit, Chain A, domain 1"/>
    <property type="match status" value="1"/>
</dbReference>
<evidence type="ECO:0000256" key="1">
    <source>
        <dbReference type="SAM" id="MobiDB-lite"/>
    </source>
</evidence>
<proteinExistence type="predicted"/>
<dbReference type="EMBL" id="JAXOVC010000008">
    <property type="protein sequence ID" value="KAK4498385.1"/>
    <property type="molecule type" value="Genomic_DNA"/>
</dbReference>
<dbReference type="InterPro" id="IPR029071">
    <property type="entry name" value="Ubiquitin-like_domsf"/>
</dbReference>
<comment type="caution">
    <text evidence="2">The sequence shown here is derived from an EMBL/GenBank/DDBJ whole genome shotgun (WGS) entry which is preliminary data.</text>
</comment>
<accession>A0ABR0EAV2</accession>
<name>A0ABR0EAV2_ZASCE</name>